<protein>
    <submittedName>
        <fullName evidence="1">Uncharacterized protein</fullName>
    </submittedName>
</protein>
<name>A0AAN8EZ69_TRICO</name>
<dbReference type="Proteomes" id="UP001331761">
    <property type="component" value="Unassembled WGS sequence"/>
</dbReference>
<reference evidence="1 2" key="1">
    <citation type="submission" date="2019-10" db="EMBL/GenBank/DDBJ databases">
        <title>Assembly and Annotation for the nematode Trichostrongylus colubriformis.</title>
        <authorList>
            <person name="Martin J."/>
        </authorList>
    </citation>
    <scope>NUCLEOTIDE SEQUENCE [LARGE SCALE GENOMIC DNA]</scope>
    <source>
        <strain evidence="1">G859</strain>
        <tissue evidence="1">Whole worm</tissue>
    </source>
</reference>
<gene>
    <name evidence="1" type="ORF">GCK32_019705</name>
</gene>
<keyword evidence="2" id="KW-1185">Reference proteome</keyword>
<comment type="caution">
    <text evidence="1">The sequence shown here is derived from an EMBL/GenBank/DDBJ whole genome shotgun (WGS) entry which is preliminary data.</text>
</comment>
<evidence type="ECO:0000313" key="1">
    <source>
        <dbReference type="EMBL" id="KAK5965964.1"/>
    </source>
</evidence>
<organism evidence="1 2">
    <name type="scientific">Trichostrongylus colubriformis</name>
    <name type="common">Black scour worm</name>
    <dbReference type="NCBI Taxonomy" id="6319"/>
    <lineage>
        <taxon>Eukaryota</taxon>
        <taxon>Metazoa</taxon>
        <taxon>Ecdysozoa</taxon>
        <taxon>Nematoda</taxon>
        <taxon>Chromadorea</taxon>
        <taxon>Rhabditida</taxon>
        <taxon>Rhabditina</taxon>
        <taxon>Rhabditomorpha</taxon>
        <taxon>Strongyloidea</taxon>
        <taxon>Trichostrongylidae</taxon>
        <taxon>Trichostrongylus</taxon>
    </lineage>
</organism>
<dbReference type="EMBL" id="WIXE01024046">
    <property type="protein sequence ID" value="KAK5965964.1"/>
    <property type="molecule type" value="Genomic_DNA"/>
</dbReference>
<proteinExistence type="predicted"/>
<sequence>MTETLVKYKEEADKLAGNIKPITLRVIVKQAFDMVRTEEHRCDDLPMIWTNWQHMLYQEINAPLQGQWLICDEFYTITSSHTRNSRSRTSMKRGY</sequence>
<dbReference type="AlphaFoldDB" id="A0AAN8EZ69"/>
<accession>A0AAN8EZ69</accession>
<evidence type="ECO:0000313" key="2">
    <source>
        <dbReference type="Proteomes" id="UP001331761"/>
    </source>
</evidence>